<evidence type="ECO:0000313" key="2">
    <source>
        <dbReference type="EMBL" id="CAF1505860.1"/>
    </source>
</evidence>
<feature type="region of interest" description="Disordered" evidence="1">
    <location>
        <begin position="14"/>
        <end position="47"/>
    </location>
</feature>
<name>A0A815TIE5_9BILA</name>
<evidence type="ECO:0000313" key="4">
    <source>
        <dbReference type="Proteomes" id="UP000663829"/>
    </source>
</evidence>
<gene>
    <name evidence="2" type="ORF">GPM918_LOCUS36889</name>
    <name evidence="3" type="ORF">SRO942_LOCUS37641</name>
</gene>
<sequence length="83" mass="9486">ETYDKWLSEPLTKTGAYVKEKNESSSSDDDEDDDQSDDEISCNPSSFVTFDSTESGCIKQFRTHDNLMIHMTTGKHVMKIERC</sequence>
<dbReference type="EMBL" id="CAJOBC010088319">
    <property type="protein sequence ID" value="CAF4367066.1"/>
    <property type="molecule type" value="Genomic_DNA"/>
</dbReference>
<dbReference type="AlphaFoldDB" id="A0A815TIE5"/>
<protein>
    <submittedName>
        <fullName evidence="2">Uncharacterized protein</fullName>
    </submittedName>
</protein>
<keyword evidence="4" id="KW-1185">Reference proteome</keyword>
<feature type="non-terminal residue" evidence="2">
    <location>
        <position position="1"/>
    </location>
</feature>
<organism evidence="2 4">
    <name type="scientific">Didymodactylos carnosus</name>
    <dbReference type="NCBI Taxonomy" id="1234261"/>
    <lineage>
        <taxon>Eukaryota</taxon>
        <taxon>Metazoa</taxon>
        <taxon>Spiralia</taxon>
        <taxon>Gnathifera</taxon>
        <taxon>Rotifera</taxon>
        <taxon>Eurotatoria</taxon>
        <taxon>Bdelloidea</taxon>
        <taxon>Philodinida</taxon>
        <taxon>Philodinidae</taxon>
        <taxon>Didymodactylos</taxon>
    </lineage>
</organism>
<feature type="compositionally biased region" description="Acidic residues" evidence="1">
    <location>
        <begin position="26"/>
        <end position="40"/>
    </location>
</feature>
<dbReference type="EMBL" id="CAJNOQ010022792">
    <property type="protein sequence ID" value="CAF1505860.1"/>
    <property type="molecule type" value="Genomic_DNA"/>
</dbReference>
<comment type="caution">
    <text evidence="2">The sequence shown here is derived from an EMBL/GenBank/DDBJ whole genome shotgun (WGS) entry which is preliminary data.</text>
</comment>
<dbReference type="Proteomes" id="UP000681722">
    <property type="component" value="Unassembled WGS sequence"/>
</dbReference>
<proteinExistence type="predicted"/>
<reference evidence="2" key="1">
    <citation type="submission" date="2021-02" db="EMBL/GenBank/DDBJ databases">
        <authorList>
            <person name="Nowell W R."/>
        </authorList>
    </citation>
    <scope>NUCLEOTIDE SEQUENCE</scope>
</reference>
<evidence type="ECO:0000313" key="3">
    <source>
        <dbReference type="EMBL" id="CAF4367066.1"/>
    </source>
</evidence>
<evidence type="ECO:0000256" key="1">
    <source>
        <dbReference type="SAM" id="MobiDB-lite"/>
    </source>
</evidence>
<dbReference type="Proteomes" id="UP000663829">
    <property type="component" value="Unassembled WGS sequence"/>
</dbReference>
<accession>A0A815TIE5</accession>